<comment type="subcellular location">
    <subcellularLocation>
        <location evidence="1">Membrane</location>
    </subcellularLocation>
</comment>
<dbReference type="InterPro" id="IPR050173">
    <property type="entry name" value="ABC_transporter_C-like"/>
</dbReference>
<sequence>MFGKMGSGSSSLLSNLLFTWTNRLVTPEGSGISIDLPQQFQASIWGRKTLEAWNAALQRQFVSDEESKQTDSFSVKTTGDASARKIINIPSEKTKSGSTKRSNSGSKNYNSPYYTNGQKKPVSTKNLVTLIWQVFGKYILHIILVVLVGRVVSLMCKPFLFTELMKSFEKEDNEQQLFSSKQLFLFVAIFLSLFTSSLLDEWSLYLADTASLRIKSGMSYLVFHKLLHLSQTAKYNLTAAKINNVVSSDLLDSARGIIWIALRVKSLFNMVGTFVILYYYIGKSSILVVLFLGTVVGFSSFMLGKQSVLYQTRGKAKDEKMSVVTEMLRNMKNIKLLAMETVFGKKVEALVGVEMRILTKIFLFRLVGLLAWSMTPMVATTLVLLSHIYFDTTGLALKADITFAVVILVNELRFSMFDLPVLFTTFYSVRAVFDRLQEILVAESVQSRRKLTFSTLSNPNVDTDKIGSYRSSAISIRNSTFCWDRGQAAFTLKADDISIPKGSLVLVTGTVGSGKTSFLSALCGEMEILEGDMYVNGTTSYVPQEPWILNATIKDNILFGSPVNKSLYEHVLTSCALNTDLESFECGDLFEVKDKGENLSGGQKQRVNLARAAYCQSDIVLLDDPLSAVDNNVARHIFYNLIGRRGLLGQRTRILTTGGSQWLPFADMVIEIRRLGQSVDDAAEYEAVIVQDVQTPRKHALKVNVKEEIDNAAGGDEGNNNAKFPKPSDWNEESPARSIDRETVKIYFKAVGLFSVLCLAILQVFPVFIDARARVGLTEWSNRIQDIYNNSQDLQTCARFQAEIKGPVCISDGTKEALWETNIYHVKLYFFQTASSLVFFVLYQILCSLRNSEATGSLASQLLWSCLRSPLTFFEETPFGQLALRFGHDVHEIGHEVPLSLEELFYRIAYILTSLIVVCYTCPNILLFATPVALISIYIQLRHVALEAKITTNRRKYNSFKYGRIQETIEGVHVIRGFHLRQRFLDMLVSAENESNAMTYAFYAQNRWLGMAMTYMSTFFVMSSAIFASVGESGDSKAARVGLAVMYSIDLGHHMNVLIKQTGRFIGSMYSVKRLSSFFDTPSEAEWDSDSRNTSLMSWPKLGHIRFKDVSLMYSNAGGPALKKVSMTFLPGQKIGIIGRTGAGKSSLVQVLLRLRDVSNGAVYIDNVDISTVGLHHLRKSVSTIPQDPVIFSGTLRWNLDPTGRHNDNALWSTLAQVQLDELVKSLPEGLGYVCKEGGDTFSLGQKQLICLARTLLEKAKIFFFDEATSSLDPVTDKKIQGVIKRVCSTCTVLTIAHRFTNVLDYDLLVLLEAGQVIAMDTPENLRNNSTFKTFFSGPDAEK</sequence>
<dbReference type="InterPro" id="IPR011527">
    <property type="entry name" value="ABC1_TM_dom"/>
</dbReference>
<feature type="transmembrane region" description="Helical" evidence="9">
    <location>
        <begin position="746"/>
        <end position="769"/>
    </location>
</feature>
<feature type="transmembrane region" description="Helical" evidence="9">
    <location>
        <begin position="257"/>
        <end position="280"/>
    </location>
</feature>
<feature type="compositionally biased region" description="Polar residues" evidence="8">
    <location>
        <begin position="96"/>
        <end position="117"/>
    </location>
</feature>
<dbReference type="PROSITE" id="PS50929">
    <property type="entry name" value="ABC_TM1F"/>
    <property type="match status" value="2"/>
</dbReference>
<feature type="transmembrane region" description="Helical" evidence="9">
    <location>
        <begin position="286"/>
        <end position="304"/>
    </location>
</feature>
<evidence type="ECO:0000259" key="10">
    <source>
        <dbReference type="PROSITE" id="PS50893"/>
    </source>
</evidence>
<feature type="transmembrane region" description="Helical" evidence="9">
    <location>
        <begin position="1008"/>
        <end position="1030"/>
    </location>
</feature>
<dbReference type="InterPro" id="IPR036640">
    <property type="entry name" value="ABC1_TM_sf"/>
</dbReference>
<dbReference type="SUPFAM" id="SSF90123">
    <property type="entry name" value="ABC transporter transmembrane region"/>
    <property type="match status" value="2"/>
</dbReference>
<evidence type="ECO:0000256" key="4">
    <source>
        <dbReference type="ARBA" id="ARBA00022741"/>
    </source>
</evidence>
<evidence type="ECO:0000256" key="7">
    <source>
        <dbReference type="ARBA" id="ARBA00023136"/>
    </source>
</evidence>
<evidence type="ECO:0000256" key="3">
    <source>
        <dbReference type="ARBA" id="ARBA00022692"/>
    </source>
</evidence>
<keyword evidence="7 9" id="KW-0472">Membrane</keyword>
<name>A0ABM0JJ98_APLCA</name>
<dbReference type="InterPro" id="IPR003593">
    <property type="entry name" value="AAA+_ATPase"/>
</dbReference>
<dbReference type="Gene3D" id="1.20.1560.10">
    <property type="entry name" value="ABC transporter type 1, transmembrane domain"/>
    <property type="match status" value="2"/>
</dbReference>
<dbReference type="Gene3D" id="3.40.50.300">
    <property type="entry name" value="P-loop containing nucleotide triphosphate hydrolases"/>
    <property type="match status" value="2"/>
</dbReference>
<evidence type="ECO:0000256" key="5">
    <source>
        <dbReference type="ARBA" id="ARBA00022840"/>
    </source>
</evidence>
<evidence type="ECO:0000256" key="8">
    <source>
        <dbReference type="SAM" id="MobiDB-lite"/>
    </source>
</evidence>
<evidence type="ECO:0000256" key="9">
    <source>
        <dbReference type="SAM" id="Phobius"/>
    </source>
</evidence>
<feature type="transmembrane region" description="Helical" evidence="9">
    <location>
        <begin position="138"/>
        <end position="161"/>
    </location>
</feature>
<feature type="compositionally biased region" description="Low complexity" evidence="8">
    <location>
        <begin position="712"/>
        <end position="722"/>
    </location>
</feature>
<feature type="domain" description="ABC transmembrane type-1" evidence="11">
    <location>
        <begin position="142"/>
        <end position="428"/>
    </location>
</feature>
<dbReference type="PANTHER" id="PTHR24223">
    <property type="entry name" value="ATP-BINDING CASSETTE SUB-FAMILY C"/>
    <property type="match status" value="1"/>
</dbReference>
<evidence type="ECO:0000313" key="12">
    <source>
        <dbReference type="Proteomes" id="UP000694888"/>
    </source>
</evidence>
<keyword evidence="5" id="KW-0067">ATP-binding</keyword>
<dbReference type="Pfam" id="PF00005">
    <property type="entry name" value="ABC_tran"/>
    <property type="match status" value="2"/>
</dbReference>
<feature type="transmembrane region" description="Helical" evidence="9">
    <location>
        <begin position="181"/>
        <end position="199"/>
    </location>
</feature>
<evidence type="ECO:0000259" key="11">
    <source>
        <dbReference type="PROSITE" id="PS50929"/>
    </source>
</evidence>
<dbReference type="InterPro" id="IPR027417">
    <property type="entry name" value="P-loop_NTPase"/>
</dbReference>
<evidence type="ECO:0000256" key="6">
    <source>
        <dbReference type="ARBA" id="ARBA00022989"/>
    </source>
</evidence>
<dbReference type="PROSITE" id="PS00211">
    <property type="entry name" value="ABC_TRANSPORTER_1"/>
    <property type="match status" value="2"/>
</dbReference>
<organism evidence="12 13">
    <name type="scientific">Aplysia californica</name>
    <name type="common">California sea hare</name>
    <dbReference type="NCBI Taxonomy" id="6500"/>
    <lineage>
        <taxon>Eukaryota</taxon>
        <taxon>Metazoa</taxon>
        <taxon>Spiralia</taxon>
        <taxon>Lophotrochozoa</taxon>
        <taxon>Mollusca</taxon>
        <taxon>Gastropoda</taxon>
        <taxon>Heterobranchia</taxon>
        <taxon>Euthyneura</taxon>
        <taxon>Tectipleura</taxon>
        <taxon>Aplysiida</taxon>
        <taxon>Aplysioidea</taxon>
        <taxon>Aplysiidae</taxon>
        <taxon>Aplysia</taxon>
    </lineage>
</organism>
<dbReference type="Proteomes" id="UP000694888">
    <property type="component" value="Unplaced"/>
</dbReference>
<evidence type="ECO:0000256" key="2">
    <source>
        <dbReference type="ARBA" id="ARBA00022448"/>
    </source>
</evidence>
<dbReference type="CDD" id="cd03250">
    <property type="entry name" value="ABCC_MRP_domain1"/>
    <property type="match status" value="1"/>
</dbReference>
<keyword evidence="12" id="KW-1185">Reference proteome</keyword>
<dbReference type="GeneID" id="101860085"/>
<protein>
    <submittedName>
        <fullName evidence="13">Canalicular multispecific organic anion transporter 1</fullName>
    </submittedName>
</protein>
<dbReference type="CDD" id="cd03244">
    <property type="entry name" value="ABCC_MRP_domain2"/>
    <property type="match status" value="1"/>
</dbReference>
<reference evidence="13" key="1">
    <citation type="submission" date="2025-08" db="UniProtKB">
        <authorList>
            <consortium name="RefSeq"/>
        </authorList>
    </citation>
    <scope>IDENTIFICATION</scope>
</reference>
<feature type="domain" description="ABC transporter" evidence="10">
    <location>
        <begin position="474"/>
        <end position="699"/>
    </location>
</feature>
<dbReference type="SUPFAM" id="SSF52540">
    <property type="entry name" value="P-loop containing nucleoside triphosphate hydrolases"/>
    <property type="match status" value="2"/>
</dbReference>
<dbReference type="RefSeq" id="XP_005094919.1">
    <property type="nucleotide sequence ID" value="XM_005094862.3"/>
</dbReference>
<evidence type="ECO:0000313" key="13">
    <source>
        <dbReference type="RefSeq" id="XP_005094919.1"/>
    </source>
</evidence>
<keyword evidence="3 9" id="KW-0812">Transmembrane</keyword>
<dbReference type="SMART" id="SM00382">
    <property type="entry name" value="AAA"/>
    <property type="match status" value="2"/>
</dbReference>
<accession>A0ABM0JJ98</accession>
<proteinExistence type="predicted"/>
<feature type="region of interest" description="Disordered" evidence="8">
    <location>
        <begin position="86"/>
        <end position="117"/>
    </location>
</feature>
<gene>
    <name evidence="13" type="primary">LOC101860085</name>
</gene>
<keyword evidence="2" id="KW-0813">Transport</keyword>
<feature type="transmembrane region" description="Helical" evidence="9">
    <location>
        <begin position="908"/>
        <end position="939"/>
    </location>
</feature>
<feature type="domain" description="ABC transporter" evidence="10">
    <location>
        <begin position="1105"/>
        <end position="1339"/>
    </location>
</feature>
<dbReference type="InterPro" id="IPR017871">
    <property type="entry name" value="ABC_transporter-like_CS"/>
</dbReference>
<feature type="domain" description="ABC transmembrane type-1" evidence="11">
    <location>
        <begin position="858"/>
        <end position="1030"/>
    </location>
</feature>
<keyword evidence="6 9" id="KW-1133">Transmembrane helix</keyword>
<dbReference type="Pfam" id="PF00664">
    <property type="entry name" value="ABC_membrane"/>
    <property type="match status" value="2"/>
</dbReference>
<evidence type="ECO:0000256" key="1">
    <source>
        <dbReference type="ARBA" id="ARBA00004370"/>
    </source>
</evidence>
<feature type="transmembrane region" description="Helical" evidence="9">
    <location>
        <begin position="362"/>
        <end position="389"/>
    </location>
</feature>
<keyword evidence="4" id="KW-0547">Nucleotide-binding</keyword>
<feature type="region of interest" description="Disordered" evidence="8">
    <location>
        <begin position="712"/>
        <end position="736"/>
    </location>
</feature>
<dbReference type="InterPro" id="IPR003439">
    <property type="entry name" value="ABC_transporter-like_ATP-bd"/>
</dbReference>
<dbReference type="PROSITE" id="PS50893">
    <property type="entry name" value="ABC_TRANSPORTER_2"/>
    <property type="match status" value="2"/>
</dbReference>